<dbReference type="GeneID" id="111354688"/>
<name>A0A9J7E841_SPOLT</name>
<dbReference type="RefSeq" id="XP_022823992.1">
    <property type="nucleotide sequence ID" value="XM_022968224.1"/>
</dbReference>
<reference evidence="2" key="1">
    <citation type="submission" date="2025-08" db="UniProtKB">
        <authorList>
            <consortium name="RefSeq"/>
        </authorList>
    </citation>
    <scope>IDENTIFICATION</scope>
    <source>
        <strain evidence="2">Ishihara</strain>
        <tissue evidence="2">Whole body</tissue>
    </source>
</reference>
<dbReference type="OrthoDB" id="2430314at2759"/>
<accession>A0A9J7E841</accession>
<dbReference type="KEGG" id="sliu:111354688"/>
<proteinExistence type="predicted"/>
<dbReference type="AlphaFoldDB" id="A0A9J7E841"/>
<protein>
    <submittedName>
        <fullName evidence="2">Nuclease HARBI1</fullName>
    </submittedName>
</protein>
<keyword evidence="1" id="KW-1185">Reference proteome</keyword>
<gene>
    <name evidence="2" type="primary">LOC111354688</name>
</gene>
<organism evidence="1 2">
    <name type="scientific">Spodoptera litura</name>
    <name type="common">Asian cotton leafworm</name>
    <dbReference type="NCBI Taxonomy" id="69820"/>
    <lineage>
        <taxon>Eukaryota</taxon>
        <taxon>Metazoa</taxon>
        <taxon>Ecdysozoa</taxon>
        <taxon>Arthropoda</taxon>
        <taxon>Hexapoda</taxon>
        <taxon>Insecta</taxon>
        <taxon>Pterygota</taxon>
        <taxon>Neoptera</taxon>
        <taxon>Endopterygota</taxon>
        <taxon>Lepidoptera</taxon>
        <taxon>Glossata</taxon>
        <taxon>Ditrysia</taxon>
        <taxon>Noctuoidea</taxon>
        <taxon>Noctuidae</taxon>
        <taxon>Amphipyrinae</taxon>
        <taxon>Spodoptera</taxon>
    </lineage>
</organism>
<evidence type="ECO:0000313" key="1">
    <source>
        <dbReference type="Proteomes" id="UP000301870"/>
    </source>
</evidence>
<sequence length="174" mass="20201">MDIIDFLDFIDEEDFYYVDSFRDNLIPRVRINPFERYDDANFRKKYRFSKDFANKIVDLVKEDLPSDRRGGAIHPQIQVACALRCWARHQIFLQIQDDSGDMHGISQQAVSKICRNVAEALAKKAHLFISMPSFLEEQQGTIRGFRSICGFPTVIGAIDCTHIRRTQRKASKKK</sequence>
<evidence type="ECO:0000313" key="2">
    <source>
        <dbReference type="RefSeq" id="XP_022823992.1"/>
    </source>
</evidence>
<dbReference type="Proteomes" id="UP000301870">
    <property type="component" value="Chromosome 19"/>
</dbReference>